<dbReference type="SUPFAM" id="SSF55347">
    <property type="entry name" value="Glyceraldehyde-3-phosphate dehydrogenase-like, C-terminal domain"/>
    <property type="match status" value="1"/>
</dbReference>
<evidence type="ECO:0000313" key="3">
    <source>
        <dbReference type="EMBL" id="KZW01227.1"/>
    </source>
</evidence>
<dbReference type="PANTHER" id="PTHR43249:SF1">
    <property type="entry name" value="D-GLUCOSIDE 3-DEHYDROGENASE"/>
    <property type="match status" value="1"/>
</dbReference>
<accession>A0A165NU77</accession>
<dbReference type="STRING" id="1314781.A0A165NU77"/>
<sequence length="372" mass="40657">MRDPFNVVFIGAGNVMFGSPEGAWNQALRWEQKLGARLNMLAIVDPDLPRVQRTLDGKRGDASLRNSYANTEAFSAVADLVAAYKGKEDTIRAIVVGTPPAFRGGLAKGTDIELQIIKAFPKAQLFIEKPVAAGSVKDAYTVGETIESDGNRIVGVAYMLRYLKAVGHIRKVIAERGLTVMATHARYATAYNAVAKPFWWDKSLSGGPVVEQATHFCDLSRFFGGSVVPGSVQARATEWNEPAGQLAKMLVDESKIPEEQRIPRVTSANWKYESGGVGSLLHVVAARSRFFADGHLFKLEDPYGKPLLRIRTPASDEEETLTFPGDDPFYSEVDAFVDAVESGSSQGILSSFKDACGTYELTWDIRTASERK</sequence>
<evidence type="ECO:0000259" key="1">
    <source>
        <dbReference type="Pfam" id="PF01408"/>
    </source>
</evidence>
<feature type="domain" description="Oxidoreductase putative C-terminal" evidence="2">
    <location>
        <begin position="161"/>
        <end position="288"/>
    </location>
</feature>
<organism evidence="3 4">
    <name type="scientific">Exidia glandulosa HHB12029</name>
    <dbReference type="NCBI Taxonomy" id="1314781"/>
    <lineage>
        <taxon>Eukaryota</taxon>
        <taxon>Fungi</taxon>
        <taxon>Dikarya</taxon>
        <taxon>Basidiomycota</taxon>
        <taxon>Agaricomycotina</taxon>
        <taxon>Agaricomycetes</taxon>
        <taxon>Auriculariales</taxon>
        <taxon>Exidiaceae</taxon>
        <taxon>Exidia</taxon>
    </lineage>
</organism>
<evidence type="ECO:0000259" key="2">
    <source>
        <dbReference type="Pfam" id="PF08635"/>
    </source>
</evidence>
<dbReference type="Pfam" id="PF08635">
    <property type="entry name" value="ox_reductase_C"/>
    <property type="match status" value="1"/>
</dbReference>
<evidence type="ECO:0000313" key="4">
    <source>
        <dbReference type="Proteomes" id="UP000077266"/>
    </source>
</evidence>
<dbReference type="InterPro" id="IPR000683">
    <property type="entry name" value="Gfo/Idh/MocA-like_OxRdtase_N"/>
</dbReference>
<proteinExistence type="predicted"/>
<protein>
    <recommendedName>
        <fullName evidence="5">NAD(P)-binding protein</fullName>
    </recommendedName>
</protein>
<dbReference type="PANTHER" id="PTHR43249">
    <property type="entry name" value="UDP-N-ACETYL-2-AMINO-2-DEOXY-D-GLUCURONATE OXIDASE"/>
    <property type="match status" value="1"/>
</dbReference>
<gene>
    <name evidence="3" type="ORF">EXIGLDRAFT_745214</name>
</gene>
<dbReference type="InterPro" id="IPR052515">
    <property type="entry name" value="Gfo/Idh/MocA_Oxidoreductase"/>
</dbReference>
<dbReference type="InterPro" id="IPR013944">
    <property type="entry name" value="OxRdtase_put_C"/>
</dbReference>
<dbReference type="OrthoDB" id="10250282at2759"/>
<dbReference type="Proteomes" id="UP000077266">
    <property type="component" value="Unassembled WGS sequence"/>
</dbReference>
<dbReference type="Gene3D" id="3.40.50.720">
    <property type="entry name" value="NAD(P)-binding Rossmann-like Domain"/>
    <property type="match status" value="1"/>
</dbReference>
<dbReference type="InParanoid" id="A0A165NU77"/>
<dbReference type="GO" id="GO:0000166">
    <property type="term" value="F:nucleotide binding"/>
    <property type="evidence" value="ECO:0007669"/>
    <property type="project" value="InterPro"/>
</dbReference>
<name>A0A165NU77_EXIGL</name>
<dbReference type="Gene3D" id="3.30.360.10">
    <property type="entry name" value="Dihydrodipicolinate Reductase, domain 2"/>
    <property type="match status" value="1"/>
</dbReference>
<evidence type="ECO:0008006" key="5">
    <source>
        <dbReference type="Google" id="ProtNLM"/>
    </source>
</evidence>
<dbReference type="EMBL" id="KV425895">
    <property type="protein sequence ID" value="KZW01227.1"/>
    <property type="molecule type" value="Genomic_DNA"/>
</dbReference>
<feature type="domain" description="Gfo/Idh/MocA-like oxidoreductase N-terminal" evidence="1">
    <location>
        <begin position="5"/>
        <end position="156"/>
    </location>
</feature>
<dbReference type="Pfam" id="PF01408">
    <property type="entry name" value="GFO_IDH_MocA"/>
    <property type="match status" value="1"/>
</dbReference>
<keyword evidence="4" id="KW-1185">Reference proteome</keyword>
<reference evidence="3 4" key="1">
    <citation type="journal article" date="2016" name="Mol. Biol. Evol.">
        <title>Comparative Genomics of Early-Diverging Mushroom-Forming Fungi Provides Insights into the Origins of Lignocellulose Decay Capabilities.</title>
        <authorList>
            <person name="Nagy L.G."/>
            <person name="Riley R."/>
            <person name="Tritt A."/>
            <person name="Adam C."/>
            <person name="Daum C."/>
            <person name="Floudas D."/>
            <person name="Sun H."/>
            <person name="Yadav J.S."/>
            <person name="Pangilinan J."/>
            <person name="Larsson K.H."/>
            <person name="Matsuura K."/>
            <person name="Barry K."/>
            <person name="Labutti K."/>
            <person name="Kuo R."/>
            <person name="Ohm R.A."/>
            <person name="Bhattacharya S.S."/>
            <person name="Shirouzu T."/>
            <person name="Yoshinaga Y."/>
            <person name="Martin F.M."/>
            <person name="Grigoriev I.V."/>
            <person name="Hibbett D.S."/>
        </authorList>
    </citation>
    <scope>NUCLEOTIDE SEQUENCE [LARGE SCALE GENOMIC DNA]</scope>
    <source>
        <strain evidence="3 4">HHB12029</strain>
    </source>
</reference>
<dbReference type="AlphaFoldDB" id="A0A165NU77"/>